<name>A0AAV3EDK2_STRCR</name>
<evidence type="ECO:0000313" key="1">
    <source>
        <dbReference type="EMBL" id="EGU66840.1"/>
    </source>
</evidence>
<sequence>MIFILHFCKKEVLGHLDRAKHTILALFFDFFLYFKAQNSIIIQEILNYF</sequence>
<proteinExistence type="predicted"/>
<dbReference type="EMBL" id="AFUE01000008">
    <property type="protein sequence ID" value="EGU66840.1"/>
    <property type="molecule type" value="Genomic_DNA"/>
</dbReference>
<reference evidence="1 2" key="1">
    <citation type="submission" date="2011-05" db="EMBL/GenBank/DDBJ databases">
        <authorList>
            <person name="Durkin A.S."/>
            <person name="McCorrison J."/>
            <person name="Torralba M."/>
            <person name="Gillis M."/>
            <person name="Methe B."/>
            <person name="Sutton G."/>
            <person name="Nelson K.E."/>
        </authorList>
    </citation>
    <scope>NUCLEOTIDE SEQUENCE [LARGE SCALE GENOMIC DNA]</scope>
    <source>
        <strain evidence="1 2">ATCC 51100</strain>
    </source>
</reference>
<protein>
    <submittedName>
        <fullName evidence="1">Conserved domain protein</fullName>
    </submittedName>
</protein>
<evidence type="ECO:0000313" key="2">
    <source>
        <dbReference type="Proteomes" id="UP000004274"/>
    </source>
</evidence>
<comment type="caution">
    <text evidence="1">The sequence shown here is derived from an EMBL/GenBank/DDBJ whole genome shotgun (WGS) entry which is preliminary data.</text>
</comment>
<organism evidence="1 2">
    <name type="scientific">Streptococcus cristatus ATCC 51100</name>
    <dbReference type="NCBI Taxonomy" id="889201"/>
    <lineage>
        <taxon>Bacteria</taxon>
        <taxon>Bacillati</taxon>
        <taxon>Bacillota</taxon>
        <taxon>Bacilli</taxon>
        <taxon>Lactobacillales</taxon>
        <taxon>Streptococcaceae</taxon>
        <taxon>Streptococcus</taxon>
    </lineage>
</organism>
<gene>
    <name evidence="1" type="ORF">HMPREF9960_1587</name>
</gene>
<dbReference type="AlphaFoldDB" id="A0AAV3EDK2"/>
<accession>A0AAV3EDK2</accession>
<dbReference type="Proteomes" id="UP000004274">
    <property type="component" value="Unassembled WGS sequence"/>
</dbReference>